<accession>A0A137PBI1</accession>
<proteinExistence type="predicted"/>
<dbReference type="EMBL" id="KQ964454">
    <property type="protein sequence ID" value="KXN72365.1"/>
    <property type="molecule type" value="Genomic_DNA"/>
</dbReference>
<organism evidence="1 2">
    <name type="scientific">Conidiobolus coronatus (strain ATCC 28846 / CBS 209.66 / NRRL 28638)</name>
    <name type="common">Delacroixia coronata</name>
    <dbReference type="NCBI Taxonomy" id="796925"/>
    <lineage>
        <taxon>Eukaryota</taxon>
        <taxon>Fungi</taxon>
        <taxon>Fungi incertae sedis</taxon>
        <taxon>Zoopagomycota</taxon>
        <taxon>Entomophthoromycotina</taxon>
        <taxon>Entomophthoromycetes</taxon>
        <taxon>Entomophthorales</taxon>
        <taxon>Ancylistaceae</taxon>
        <taxon>Conidiobolus</taxon>
    </lineage>
</organism>
<gene>
    <name evidence="1" type="ORF">CONCODRAFT_4807</name>
</gene>
<dbReference type="AlphaFoldDB" id="A0A137PBI1"/>
<protein>
    <submittedName>
        <fullName evidence="1">Uncharacterized protein</fullName>
    </submittedName>
</protein>
<keyword evidence="2" id="KW-1185">Reference proteome</keyword>
<name>A0A137PBI1_CONC2</name>
<evidence type="ECO:0000313" key="1">
    <source>
        <dbReference type="EMBL" id="KXN72365.1"/>
    </source>
</evidence>
<dbReference type="Proteomes" id="UP000070444">
    <property type="component" value="Unassembled WGS sequence"/>
</dbReference>
<sequence length="267" mass="31466">MCHALGVHVDTKPIYNSVEFDRSSLYRNLALSHENLSTIYKLKPRFGVEIPNFNPTLYDSHWQLLNEDTSNLLNLNQMKMEYYSRLCSLTNEFRDKSLDVLDFSNCTSLNDEQITDLCLTKYNELLSQSLIISVEFRKLKQQYSSYSTDLFLTYEKIQYYYLFNYLLVFEFGRLKSNQPTPQLTRKTLEISNLILETLEKLDNSNNLTYFYYLLGFNLMGIYNYLSADDKQLVRDKLGVLFYYVKGFDNMSHLNYSLFASGLNLIKQ</sequence>
<reference evidence="1 2" key="1">
    <citation type="journal article" date="2015" name="Genome Biol. Evol.">
        <title>Phylogenomic analyses indicate that early fungi evolved digesting cell walls of algal ancestors of land plants.</title>
        <authorList>
            <person name="Chang Y."/>
            <person name="Wang S."/>
            <person name="Sekimoto S."/>
            <person name="Aerts A.L."/>
            <person name="Choi C."/>
            <person name="Clum A."/>
            <person name="LaButti K.M."/>
            <person name="Lindquist E.A."/>
            <person name="Yee Ngan C."/>
            <person name="Ohm R.A."/>
            <person name="Salamov A.A."/>
            <person name="Grigoriev I.V."/>
            <person name="Spatafora J.W."/>
            <person name="Berbee M.L."/>
        </authorList>
    </citation>
    <scope>NUCLEOTIDE SEQUENCE [LARGE SCALE GENOMIC DNA]</scope>
    <source>
        <strain evidence="1 2">NRRL 28638</strain>
    </source>
</reference>
<evidence type="ECO:0000313" key="2">
    <source>
        <dbReference type="Proteomes" id="UP000070444"/>
    </source>
</evidence>